<dbReference type="AlphaFoldDB" id="A0ABD3GCL9"/>
<dbReference type="Proteomes" id="UP001633002">
    <property type="component" value="Unassembled WGS sequence"/>
</dbReference>
<organism evidence="2 3">
    <name type="scientific">Riccia sorocarpa</name>
    <dbReference type="NCBI Taxonomy" id="122646"/>
    <lineage>
        <taxon>Eukaryota</taxon>
        <taxon>Viridiplantae</taxon>
        <taxon>Streptophyta</taxon>
        <taxon>Embryophyta</taxon>
        <taxon>Marchantiophyta</taxon>
        <taxon>Marchantiopsida</taxon>
        <taxon>Marchantiidae</taxon>
        <taxon>Marchantiales</taxon>
        <taxon>Ricciaceae</taxon>
        <taxon>Riccia</taxon>
    </lineage>
</organism>
<name>A0ABD3GCL9_9MARC</name>
<evidence type="ECO:0000256" key="1">
    <source>
        <dbReference type="SAM" id="MobiDB-lite"/>
    </source>
</evidence>
<reference evidence="2 3" key="1">
    <citation type="submission" date="2024-09" db="EMBL/GenBank/DDBJ databases">
        <title>Chromosome-scale assembly of Riccia sorocarpa.</title>
        <authorList>
            <person name="Paukszto L."/>
        </authorList>
    </citation>
    <scope>NUCLEOTIDE SEQUENCE [LARGE SCALE GENOMIC DNA]</scope>
    <source>
        <strain evidence="2">LP-2024</strain>
        <tissue evidence="2">Aerial parts of the thallus</tissue>
    </source>
</reference>
<comment type="caution">
    <text evidence="2">The sequence shown here is derived from an EMBL/GenBank/DDBJ whole genome shotgun (WGS) entry which is preliminary data.</text>
</comment>
<accession>A0ABD3GCL9</accession>
<proteinExistence type="predicted"/>
<gene>
    <name evidence="2" type="ORF">R1sor_026636</name>
</gene>
<keyword evidence="3" id="KW-1185">Reference proteome</keyword>
<protein>
    <submittedName>
        <fullName evidence="2">Uncharacterized protein</fullName>
    </submittedName>
</protein>
<dbReference type="EMBL" id="JBJQOH010000008">
    <property type="protein sequence ID" value="KAL3676688.1"/>
    <property type="molecule type" value="Genomic_DNA"/>
</dbReference>
<sequence length="92" mass="9881">MELRAGAAASVYFNFGYALELDALFMEIMPGVNAGSDGPYLRPEIAALRDLHLVGAQEEPAQKPEEPDVVSEPAEPSVPRQEAKRSTGGKPK</sequence>
<evidence type="ECO:0000313" key="3">
    <source>
        <dbReference type="Proteomes" id="UP001633002"/>
    </source>
</evidence>
<evidence type="ECO:0000313" key="2">
    <source>
        <dbReference type="EMBL" id="KAL3676688.1"/>
    </source>
</evidence>
<feature type="region of interest" description="Disordered" evidence="1">
    <location>
        <begin position="56"/>
        <end position="92"/>
    </location>
</feature>